<evidence type="ECO:0000256" key="7">
    <source>
        <dbReference type="ARBA" id="ARBA00022989"/>
    </source>
</evidence>
<evidence type="ECO:0000256" key="10">
    <source>
        <dbReference type="ARBA" id="ARBA00049512"/>
    </source>
</evidence>
<evidence type="ECO:0000256" key="8">
    <source>
        <dbReference type="ARBA" id="ARBA00023128"/>
    </source>
</evidence>
<dbReference type="PROSITE" id="PS50253">
    <property type="entry name" value="COX3"/>
    <property type="match status" value="1"/>
</dbReference>
<keyword evidence="8 11" id="KW-0496">Mitochondrion</keyword>
<keyword evidence="9 12" id="KW-0472">Membrane</keyword>
<feature type="transmembrane region" description="Helical" evidence="12">
    <location>
        <begin position="196"/>
        <end position="220"/>
    </location>
</feature>
<evidence type="ECO:0000256" key="1">
    <source>
        <dbReference type="ARBA" id="ARBA00004448"/>
    </source>
</evidence>
<accession>Q6I7Y1</accession>
<dbReference type="InterPro" id="IPR013833">
    <property type="entry name" value="Cyt_c_oxidase_su3_a-hlx"/>
</dbReference>
<evidence type="ECO:0000259" key="13">
    <source>
        <dbReference type="PROSITE" id="PS50253"/>
    </source>
</evidence>
<keyword evidence="5" id="KW-0999">Mitochondrion inner membrane</keyword>
<reference evidence="14" key="3">
    <citation type="journal article" date="1999" name="Mol. Biol. Evol.">
        <title>Complete mitochondrial DNA sequences of the green turtle and blue-tailed mole skink: statistical evidence for archosaurian affinity of turtles.</title>
        <authorList>
            <person name="Kumazawa Y."/>
            <person name="Nishida M."/>
        </authorList>
    </citation>
    <scope>NUCLEOTIDE SEQUENCE</scope>
</reference>
<dbReference type="Pfam" id="PF00510">
    <property type="entry name" value="COX3"/>
    <property type="match status" value="1"/>
</dbReference>
<feature type="transmembrane region" description="Helical" evidence="12">
    <location>
        <begin position="16"/>
        <end position="35"/>
    </location>
</feature>
<dbReference type="SUPFAM" id="SSF81452">
    <property type="entry name" value="Cytochrome c oxidase subunit III-like"/>
    <property type="match status" value="1"/>
</dbReference>
<dbReference type="GO" id="GO:0004129">
    <property type="term" value="F:cytochrome-c oxidase activity"/>
    <property type="evidence" value="ECO:0007669"/>
    <property type="project" value="UniProtKB-EC"/>
</dbReference>
<comment type="function">
    <text evidence="11">Component of the cytochrome c oxidase, the last enzyme in the mitochondrial electron transport chain which drives oxidative phosphorylation. The respiratory chain contains 3 multisubunit complexes succinate dehydrogenase (complex II, CII), ubiquinol-cytochrome c oxidoreductase (cytochrome b-c1 complex, complex III, CIII) and cytochrome c oxidase (complex IV, CIV), that cooperate to transfer electrons derived from NADH and succinate to molecular oxygen, creating an electrochemical gradient over the inner membrane that drives transmembrane transport and the ATP synthase. Cytochrome c oxidase is the component of the respiratory chain that catalyzes the reduction of oxygen to water. Electrons originating from reduced cytochrome c in the intermembrane space (IMS) are transferred via the dinuclear copper A center (CU(A)) of subunit 2 and heme A of subunit 1 to the active site in subunit 1, a binuclear center (BNC) formed by heme A3 and copper B (CU(B)). The BNC reduces molecular oxygen to 2 water molecules using 4 electrons from cytochrome c in the IMS and 4 protons from the mitochondrial matrix.</text>
</comment>
<comment type="subcellular location">
    <subcellularLocation>
        <location evidence="1">Mitochondrion inner membrane</location>
        <topology evidence="1">Multi-pass membrane protein</topology>
    </subcellularLocation>
</comment>
<dbReference type="InterPro" id="IPR024791">
    <property type="entry name" value="Cyt_c/ubiquinol_Oxase_su3"/>
</dbReference>
<reference evidence="14" key="1">
    <citation type="journal article" date="1995" name="Mol. Biol. Evol.">
        <title>Variations in mitochondrial tRNA gene organization of reptiles as phylogenetic markers.</title>
        <authorList>
            <person name="Kumazawa Y."/>
            <person name="Nishida M."/>
        </authorList>
    </citation>
    <scope>NUCLEOTIDE SEQUENCE</scope>
</reference>
<dbReference type="CDD" id="cd01665">
    <property type="entry name" value="Cyt_c_Oxidase_III"/>
    <property type="match status" value="1"/>
</dbReference>
<reference evidence="14" key="2">
    <citation type="journal article" date="1998" name="Genetics">
        <title>The complete nucleotide sequence of a snake (Dinodon semicarinatus) mitochondrial genome with two identical control regions.</title>
        <authorList>
            <person name="Kumazawa Y."/>
            <person name="Ota H."/>
            <person name="Nishida M."/>
            <person name="Ozawa T."/>
        </authorList>
    </citation>
    <scope>NUCLEOTIDE SEQUENCE</scope>
</reference>
<dbReference type="AlphaFoldDB" id="Q6I7Y1"/>
<dbReference type="InterPro" id="IPR033945">
    <property type="entry name" value="Cyt_c_oxase_su3_dom"/>
</dbReference>
<evidence type="ECO:0000256" key="2">
    <source>
        <dbReference type="ARBA" id="ARBA00010581"/>
    </source>
</evidence>
<feature type="domain" description="Heme-copper oxidase subunit III family profile" evidence="13">
    <location>
        <begin position="4"/>
        <end position="259"/>
    </location>
</feature>
<dbReference type="FunFam" id="1.10.287.70:FF:000048">
    <property type="entry name" value="Cytochrome c oxidase subunit 3"/>
    <property type="match status" value="1"/>
</dbReference>
<dbReference type="Gene3D" id="1.10.287.70">
    <property type="match status" value="1"/>
</dbReference>
<dbReference type="InterPro" id="IPR035973">
    <property type="entry name" value="Cyt_c_oxidase_su3-like_sf"/>
</dbReference>
<reference evidence="14" key="5">
    <citation type="journal article" date="2004" name="DNA Res.">
        <title>Mitochondrial DNA sequences of five squamates: phylogenetic affiliation of snakes.</title>
        <authorList>
            <person name="Kumazawa Y."/>
        </authorList>
    </citation>
    <scope>NUCLEOTIDE SEQUENCE</scope>
</reference>
<dbReference type="EMBL" id="AB079597">
    <property type="protein sequence ID" value="BAD24743.1"/>
    <property type="molecule type" value="Genomic_DNA"/>
</dbReference>
<evidence type="ECO:0000256" key="5">
    <source>
        <dbReference type="ARBA" id="ARBA00022792"/>
    </source>
</evidence>
<sequence length="259" mass="29314">MSHQSHPYHMVNPSPWPIIGSGAALLITSGLILWFHKHTSALLKLSLLLTTLTAYQWWRDVVRESTFQGHHTPPVQKNLRYGMALFIISEVMFFTGFFWALFYVSVLPAPEIGGHWPPTGITPINPTGVPLLNTAILLSSGATITWAHHAMKLGQKKETQMALLLTITLGLYFSFIQLSEYKEAPFTISDCIYGSVFFVATGFHGLHVIIGTTFLITCLLRIYKNHLTTKHHFGFEAAAWYWHFVDVVWLFLFISVYCS</sequence>
<proteinExistence type="inferred from homology"/>
<evidence type="ECO:0000256" key="6">
    <source>
        <dbReference type="ARBA" id="ARBA00022967"/>
    </source>
</evidence>
<gene>
    <name evidence="14" type="primary">CO3</name>
</gene>
<dbReference type="GO" id="GO:0005743">
    <property type="term" value="C:mitochondrial inner membrane"/>
    <property type="evidence" value="ECO:0007669"/>
    <property type="project" value="UniProtKB-SubCell"/>
</dbReference>
<evidence type="ECO:0000256" key="9">
    <source>
        <dbReference type="ARBA" id="ARBA00023136"/>
    </source>
</evidence>
<reference evidence="14" key="4">
    <citation type="journal article" date="2004" name="DNA Res.">
        <title>Mitochondrial genome of the Komodo dragon: efficient sequencing method with reptile-oriented primers and novel gene rearrangements.</title>
        <authorList>
            <person name="Kumazawa Y."/>
            <person name="Endo H."/>
        </authorList>
    </citation>
    <scope>NUCLEOTIDE SEQUENCE</scope>
</reference>
<dbReference type="PANTHER" id="PTHR11403:SF7">
    <property type="entry name" value="CYTOCHROME C OXIDASE SUBUNIT 3"/>
    <property type="match status" value="1"/>
</dbReference>
<evidence type="ECO:0000256" key="4">
    <source>
        <dbReference type="ARBA" id="ARBA00022692"/>
    </source>
</evidence>
<feature type="transmembrane region" description="Helical" evidence="12">
    <location>
        <begin position="79"/>
        <end position="104"/>
    </location>
</feature>
<geneLocation type="mitochondrion" evidence="14"/>
<name>Q6I7Y1_RENHU</name>
<protein>
    <recommendedName>
        <fullName evidence="3 11">Cytochrome c oxidase subunit 3</fullName>
    </recommendedName>
</protein>
<feature type="transmembrane region" description="Helical" evidence="12">
    <location>
        <begin position="240"/>
        <end position="257"/>
    </location>
</feature>
<evidence type="ECO:0000256" key="11">
    <source>
        <dbReference type="RuleBase" id="RU003375"/>
    </source>
</evidence>
<dbReference type="FunFam" id="1.20.120.80:FF:000002">
    <property type="entry name" value="Cytochrome c oxidase subunit 3"/>
    <property type="match status" value="1"/>
</dbReference>
<dbReference type="Gene3D" id="1.20.120.80">
    <property type="entry name" value="Cytochrome c oxidase, subunit III, four-helix bundle"/>
    <property type="match status" value="1"/>
</dbReference>
<comment type="similarity">
    <text evidence="2 11">Belongs to the cytochrome c oxidase subunit 3 family.</text>
</comment>
<dbReference type="InterPro" id="IPR000298">
    <property type="entry name" value="Cyt_c_oxidase-like_su3"/>
</dbReference>
<keyword evidence="6" id="KW-1278">Translocase</keyword>
<evidence type="ECO:0000313" key="14">
    <source>
        <dbReference type="EMBL" id="BAD24743.1"/>
    </source>
</evidence>
<dbReference type="PANTHER" id="PTHR11403">
    <property type="entry name" value="CYTOCHROME C OXIDASE SUBUNIT III"/>
    <property type="match status" value="1"/>
</dbReference>
<keyword evidence="4 11" id="KW-0812">Transmembrane</keyword>
<feature type="transmembrane region" description="Helical" evidence="12">
    <location>
        <begin position="159"/>
        <end position="176"/>
    </location>
</feature>
<organism evidence="14">
    <name type="scientific">Rena humilis</name>
    <name type="common">Western blind snake</name>
    <name type="synonym">Leptotyphlops humilis</name>
    <dbReference type="NCBI Taxonomy" id="711330"/>
    <lineage>
        <taxon>Eukaryota</taxon>
        <taxon>Metazoa</taxon>
        <taxon>Chordata</taxon>
        <taxon>Craniata</taxon>
        <taxon>Vertebrata</taxon>
        <taxon>Euteleostomi</taxon>
        <taxon>Lepidosauria</taxon>
        <taxon>Squamata</taxon>
        <taxon>Bifurcata</taxon>
        <taxon>Unidentata</taxon>
        <taxon>Episquamata</taxon>
        <taxon>Toxicofera</taxon>
        <taxon>Serpentes</taxon>
        <taxon>Typhlopoidea</taxon>
        <taxon>Leptotyphlopidae</taxon>
        <taxon>Rena</taxon>
    </lineage>
</organism>
<evidence type="ECO:0000256" key="3">
    <source>
        <dbReference type="ARBA" id="ARBA00015944"/>
    </source>
</evidence>
<evidence type="ECO:0000256" key="12">
    <source>
        <dbReference type="SAM" id="Phobius"/>
    </source>
</evidence>
<comment type="catalytic activity">
    <reaction evidence="10">
        <text>4 Fe(II)-[cytochrome c] + O2 + 8 H(+)(in) = 4 Fe(III)-[cytochrome c] + 2 H2O + 4 H(+)(out)</text>
        <dbReference type="Rhea" id="RHEA:11436"/>
        <dbReference type="Rhea" id="RHEA-COMP:10350"/>
        <dbReference type="Rhea" id="RHEA-COMP:14399"/>
        <dbReference type="ChEBI" id="CHEBI:15377"/>
        <dbReference type="ChEBI" id="CHEBI:15378"/>
        <dbReference type="ChEBI" id="CHEBI:15379"/>
        <dbReference type="ChEBI" id="CHEBI:29033"/>
        <dbReference type="ChEBI" id="CHEBI:29034"/>
        <dbReference type="EC" id="7.1.1.9"/>
    </reaction>
    <physiologicalReaction direction="left-to-right" evidence="10">
        <dbReference type="Rhea" id="RHEA:11437"/>
    </physiologicalReaction>
</comment>
<dbReference type="GO" id="GO:0006123">
    <property type="term" value="P:mitochondrial electron transport, cytochrome c to oxygen"/>
    <property type="evidence" value="ECO:0007669"/>
    <property type="project" value="TreeGrafter"/>
</dbReference>
<feature type="transmembrane region" description="Helical" evidence="12">
    <location>
        <begin position="124"/>
        <end position="147"/>
    </location>
</feature>
<keyword evidence="7 12" id="KW-1133">Transmembrane helix</keyword>